<dbReference type="GO" id="GO:0006644">
    <property type="term" value="P:phospholipid metabolic process"/>
    <property type="evidence" value="ECO:0007669"/>
    <property type="project" value="InterPro"/>
</dbReference>
<keyword evidence="1" id="KW-1133">Transmembrane helix</keyword>
<reference evidence="2 3" key="1">
    <citation type="submission" date="2020-01" db="EMBL/GenBank/DDBJ databases">
        <title>Investigation of new actinobacteria for the biodesulphurisation of diesel fuel.</title>
        <authorList>
            <person name="Athi Narayanan S.M."/>
        </authorList>
    </citation>
    <scope>NUCLEOTIDE SEQUENCE [LARGE SCALE GENOMIC DNA]</scope>
    <source>
        <strain evidence="2 3">213E</strain>
    </source>
</reference>
<feature type="transmembrane region" description="Helical" evidence="1">
    <location>
        <begin position="35"/>
        <end position="53"/>
    </location>
</feature>
<comment type="caution">
    <text evidence="2">The sequence shown here is derived from an EMBL/GenBank/DDBJ whole genome shotgun (WGS) entry which is preliminary data.</text>
</comment>
<dbReference type="GO" id="GO:0050482">
    <property type="term" value="P:arachidonate secretion"/>
    <property type="evidence" value="ECO:0007669"/>
    <property type="project" value="InterPro"/>
</dbReference>
<keyword evidence="1" id="KW-0472">Membrane</keyword>
<evidence type="ECO:0000313" key="3">
    <source>
        <dbReference type="Proteomes" id="UP000466307"/>
    </source>
</evidence>
<accession>A0A7K3LTL1</accession>
<name>A0A7K3LTL1_9ACTN</name>
<dbReference type="GO" id="GO:0004623">
    <property type="term" value="F:phospholipase A2 activity"/>
    <property type="evidence" value="ECO:0007669"/>
    <property type="project" value="InterPro"/>
</dbReference>
<evidence type="ECO:0000256" key="1">
    <source>
        <dbReference type="SAM" id="Phobius"/>
    </source>
</evidence>
<dbReference type="Gene3D" id="1.20.90.10">
    <property type="entry name" value="Phospholipase A2 domain"/>
    <property type="match status" value="1"/>
</dbReference>
<dbReference type="Proteomes" id="UP000466307">
    <property type="component" value="Unassembled WGS sequence"/>
</dbReference>
<organism evidence="2 3">
    <name type="scientific">Gordonia desulfuricans</name>
    <dbReference type="NCBI Taxonomy" id="89051"/>
    <lineage>
        <taxon>Bacteria</taxon>
        <taxon>Bacillati</taxon>
        <taxon>Actinomycetota</taxon>
        <taxon>Actinomycetes</taxon>
        <taxon>Mycobacteriales</taxon>
        <taxon>Gordoniaceae</taxon>
        <taxon>Gordonia</taxon>
    </lineage>
</organism>
<proteinExistence type="predicted"/>
<protein>
    <recommendedName>
        <fullName evidence="4">Phospholipase</fullName>
    </recommendedName>
</protein>
<dbReference type="InterPro" id="IPR036444">
    <property type="entry name" value="PLipase_A2_dom_sf"/>
</dbReference>
<dbReference type="AlphaFoldDB" id="A0A7K3LTL1"/>
<gene>
    <name evidence="2" type="ORF">GYA93_17450</name>
</gene>
<keyword evidence="1" id="KW-0812">Transmembrane</keyword>
<sequence>MSTTAEYATIQSPTVDLGNTGFPKVFTLRNGLRPTAWVVLGILVVITHAWLAVPAGARSPGSPTPTAHADEVSPAARTVQVLTGPDPAATLDALPADFVAVMGYLPVTADGYPTDPGGDCSSPVPMPDRFEPLCRTHDFGYDLLRYAERTGHPLGGWARLAIDAMLVARMHAECDGLFCAMAAESARIGLGVNTWRQYDGPPAPAEDAGDITATMLVRVTTAVTGRSAVA</sequence>
<dbReference type="SUPFAM" id="SSF48619">
    <property type="entry name" value="Phospholipase A2, PLA2"/>
    <property type="match status" value="1"/>
</dbReference>
<keyword evidence="3" id="KW-1185">Reference proteome</keyword>
<evidence type="ECO:0000313" key="2">
    <source>
        <dbReference type="EMBL" id="NDK91351.1"/>
    </source>
</evidence>
<dbReference type="RefSeq" id="WP_157079338.1">
    <property type="nucleotide sequence ID" value="NZ_JAADZU010000065.1"/>
</dbReference>
<dbReference type="EMBL" id="JAADZU010000065">
    <property type="protein sequence ID" value="NDK91351.1"/>
    <property type="molecule type" value="Genomic_DNA"/>
</dbReference>
<evidence type="ECO:0008006" key="4">
    <source>
        <dbReference type="Google" id="ProtNLM"/>
    </source>
</evidence>